<evidence type="ECO:0000313" key="21">
    <source>
        <dbReference type="EMBL" id="CAD6442858.1"/>
    </source>
</evidence>
<comment type="subcellular location">
    <subcellularLocation>
        <location evidence="2">Chromosome</location>
        <location evidence="2">Telomere</location>
    </subcellularLocation>
    <subcellularLocation>
        <location evidence="1 19">Nucleus</location>
    </subcellularLocation>
</comment>
<dbReference type="GO" id="GO:0003690">
    <property type="term" value="F:double-stranded DNA binding"/>
    <property type="evidence" value="ECO:0007669"/>
    <property type="project" value="TreeGrafter"/>
</dbReference>
<dbReference type="GO" id="GO:0016787">
    <property type="term" value="F:hydrolase activity"/>
    <property type="evidence" value="ECO:0007669"/>
    <property type="project" value="UniProtKB-KW"/>
</dbReference>
<name>A0A8H2VQI5_9HELO</name>
<keyword evidence="13 19" id="KW-0238">DNA-binding</keyword>
<dbReference type="GO" id="GO:0006303">
    <property type="term" value="P:double-strand break repair via nonhomologous end joining"/>
    <property type="evidence" value="ECO:0007669"/>
    <property type="project" value="InterPro"/>
</dbReference>
<evidence type="ECO:0000256" key="15">
    <source>
        <dbReference type="ARBA" id="ARBA00023204"/>
    </source>
</evidence>
<feature type="domain" description="VWFA" evidence="20">
    <location>
        <begin position="6"/>
        <end position="216"/>
    </location>
</feature>
<dbReference type="InterPro" id="IPR036465">
    <property type="entry name" value="vWFA_dom_sf"/>
</dbReference>
<gene>
    <name evidence="21" type="ORF">SCLTRI_LOCUS2650</name>
</gene>
<dbReference type="GO" id="GO:0003678">
    <property type="term" value="F:DNA helicase activity"/>
    <property type="evidence" value="ECO:0007669"/>
    <property type="project" value="UniProtKB-EC"/>
</dbReference>
<keyword evidence="22" id="KW-1185">Reference proteome</keyword>
<evidence type="ECO:0000256" key="7">
    <source>
        <dbReference type="ARBA" id="ARBA00022741"/>
    </source>
</evidence>
<evidence type="ECO:0000256" key="4">
    <source>
        <dbReference type="ARBA" id="ARBA00012551"/>
    </source>
</evidence>
<evidence type="ECO:0000256" key="16">
    <source>
        <dbReference type="ARBA" id="ARBA00023242"/>
    </source>
</evidence>
<dbReference type="SUPFAM" id="SSF101420">
    <property type="entry name" value="C-terminal domain of Ku80"/>
    <property type="match status" value="1"/>
</dbReference>
<dbReference type="GO" id="GO:0042162">
    <property type="term" value="F:telomeric DNA binding"/>
    <property type="evidence" value="ECO:0007669"/>
    <property type="project" value="InterPro"/>
</dbReference>
<dbReference type="GO" id="GO:0043564">
    <property type="term" value="C:Ku70:Ku80 complex"/>
    <property type="evidence" value="ECO:0007669"/>
    <property type="project" value="InterPro"/>
</dbReference>
<dbReference type="GO" id="GO:0003684">
    <property type="term" value="F:damaged DNA binding"/>
    <property type="evidence" value="ECO:0007669"/>
    <property type="project" value="InterPro"/>
</dbReference>
<dbReference type="AlphaFoldDB" id="A0A8H2VQI5"/>
<comment type="similarity">
    <text evidence="3 19">Belongs to the ku80 family.</text>
</comment>
<dbReference type="FunFam" id="2.40.290.10:FF:000008">
    <property type="entry name" value="ATP-dependent DNA helicase II subunit 2"/>
    <property type="match status" value="1"/>
</dbReference>
<keyword evidence="14 19" id="KW-0233">DNA recombination</keyword>
<evidence type="ECO:0000256" key="13">
    <source>
        <dbReference type="ARBA" id="ARBA00023125"/>
    </source>
</evidence>
<evidence type="ECO:0000256" key="1">
    <source>
        <dbReference type="ARBA" id="ARBA00004123"/>
    </source>
</evidence>
<evidence type="ECO:0000256" key="9">
    <source>
        <dbReference type="ARBA" id="ARBA00022801"/>
    </source>
</evidence>
<dbReference type="GO" id="GO:0000723">
    <property type="term" value="P:telomere maintenance"/>
    <property type="evidence" value="ECO:0007669"/>
    <property type="project" value="InterPro"/>
</dbReference>
<protein>
    <recommendedName>
        <fullName evidence="5 19">ATP-dependent DNA helicase II subunit 2</fullName>
        <ecNumber evidence="4 19">3.6.4.12</ecNumber>
    </recommendedName>
</protein>
<keyword evidence="7 19" id="KW-0547">Nucleotide-binding</keyword>
<dbReference type="SUPFAM" id="SSF100939">
    <property type="entry name" value="SPOC domain-like"/>
    <property type="match status" value="1"/>
</dbReference>
<keyword evidence="10 19" id="KW-0347">Helicase</keyword>
<organism evidence="21 22">
    <name type="scientific">Sclerotinia trifoliorum</name>
    <dbReference type="NCBI Taxonomy" id="28548"/>
    <lineage>
        <taxon>Eukaryota</taxon>
        <taxon>Fungi</taxon>
        <taxon>Dikarya</taxon>
        <taxon>Ascomycota</taxon>
        <taxon>Pezizomycotina</taxon>
        <taxon>Leotiomycetes</taxon>
        <taxon>Helotiales</taxon>
        <taxon>Sclerotiniaceae</taxon>
        <taxon>Sclerotinia</taxon>
    </lineage>
</organism>
<comment type="function">
    <text evidence="17">Single-stranded DNA-dependent ATP-dependent helicase. Involved in non-homologous end joining (NHEJ) DNA double strand break repair. DNA-binding is sequence-independent but has a high affinity to nicks in double-stranded DNA and to the ends of duplex DNA. Binds to naturally occurring chromosomal ends, and therefore provides chromosomal end protection. Required also for telomere recombination to repair telomeric ends in the absence of telomerase. KU70, of the KU70/KU80 heterodimer, binds to the stem loop of TLC1, the RNA component of telomerase. Involved in telomere maintenance. Interacts with telomeric repeats and subtelomeric sequences thereby controlling telomere length and protecting against subtelomeric rearrangement. Maintains telomeric chromatin, which is involved in silencing the expression of genes located at the telomere. Required for mating-type switching.</text>
</comment>
<keyword evidence="16 19" id="KW-0539">Nucleus</keyword>
<dbReference type="Pfam" id="PF03731">
    <property type="entry name" value="Ku_N"/>
    <property type="match status" value="1"/>
</dbReference>
<accession>A0A8H2VQI5</accession>
<dbReference type="InterPro" id="IPR024193">
    <property type="entry name" value="Ku80"/>
</dbReference>
<evidence type="ECO:0000256" key="17">
    <source>
        <dbReference type="ARBA" id="ARBA00024890"/>
    </source>
</evidence>
<dbReference type="CDD" id="cd00873">
    <property type="entry name" value="KU80"/>
    <property type="match status" value="1"/>
</dbReference>
<keyword evidence="8 19" id="KW-0227">DNA damage</keyword>
<dbReference type="Proteomes" id="UP000624404">
    <property type="component" value="Unassembled WGS sequence"/>
</dbReference>
<dbReference type="Gene3D" id="2.40.290.10">
    <property type="match status" value="1"/>
</dbReference>
<evidence type="ECO:0000259" key="20">
    <source>
        <dbReference type="PROSITE" id="PS50234"/>
    </source>
</evidence>
<keyword evidence="12" id="KW-0779">Telomere</keyword>
<evidence type="ECO:0000256" key="6">
    <source>
        <dbReference type="ARBA" id="ARBA00022454"/>
    </source>
</evidence>
<dbReference type="EMBL" id="CAJHIA010000009">
    <property type="protein sequence ID" value="CAD6442858.1"/>
    <property type="molecule type" value="Genomic_DNA"/>
</dbReference>
<dbReference type="SMART" id="SM00559">
    <property type="entry name" value="Ku78"/>
    <property type="match status" value="1"/>
</dbReference>
<dbReference type="InterPro" id="IPR006164">
    <property type="entry name" value="DNA_bd_Ku70/Ku80"/>
</dbReference>
<comment type="caution">
    <text evidence="21">The sequence shown here is derived from an EMBL/GenBank/DDBJ whole genome shotgun (WGS) entry which is preliminary data.</text>
</comment>
<dbReference type="InterPro" id="IPR014893">
    <property type="entry name" value="Ku_PK_bind"/>
</dbReference>
<proteinExistence type="inferred from homology"/>
<evidence type="ECO:0000256" key="12">
    <source>
        <dbReference type="ARBA" id="ARBA00022895"/>
    </source>
</evidence>
<dbReference type="Pfam" id="PF08785">
    <property type="entry name" value="Ku_PK_bind"/>
    <property type="match status" value="1"/>
</dbReference>
<dbReference type="PANTHER" id="PTHR12604:SF4">
    <property type="entry name" value="X-RAY REPAIR CROSS-COMPLEMENTING PROTEIN 5"/>
    <property type="match status" value="1"/>
</dbReference>
<keyword evidence="6" id="KW-0158">Chromosome</keyword>
<dbReference type="GO" id="GO:0000781">
    <property type="term" value="C:chromosome, telomeric region"/>
    <property type="evidence" value="ECO:0007669"/>
    <property type="project" value="UniProtKB-SubCell"/>
</dbReference>
<reference evidence="21" key="1">
    <citation type="submission" date="2020-10" db="EMBL/GenBank/DDBJ databases">
        <authorList>
            <person name="Kusch S."/>
        </authorList>
    </citation>
    <scope>NUCLEOTIDE SEQUENCE</scope>
    <source>
        <strain evidence="21">SwB9</strain>
    </source>
</reference>
<dbReference type="FunFam" id="3.40.50.410:FF:000073">
    <property type="entry name" value="ATP-dependent DNA helicase II subunit 2"/>
    <property type="match status" value="1"/>
</dbReference>
<dbReference type="SUPFAM" id="SSF53300">
    <property type="entry name" value="vWA-like"/>
    <property type="match status" value="1"/>
</dbReference>
<dbReference type="InterPro" id="IPR016194">
    <property type="entry name" value="SPOC-like_C_dom_sf"/>
</dbReference>
<dbReference type="OrthoDB" id="30826at2759"/>
<evidence type="ECO:0000256" key="5">
    <source>
        <dbReference type="ARBA" id="ARBA00021792"/>
    </source>
</evidence>
<dbReference type="PANTHER" id="PTHR12604">
    <property type="entry name" value="KU AUTOANTIGEN DNA HELICASE"/>
    <property type="match status" value="1"/>
</dbReference>
<dbReference type="InterPro" id="IPR002035">
    <property type="entry name" value="VWF_A"/>
</dbReference>
<evidence type="ECO:0000256" key="3">
    <source>
        <dbReference type="ARBA" id="ARBA00007726"/>
    </source>
</evidence>
<dbReference type="InterPro" id="IPR036494">
    <property type="entry name" value="Ku_C_sf"/>
</dbReference>
<evidence type="ECO:0000256" key="2">
    <source>
        <dbReference type="ARBA" id="ARBA00004574"/>
    </source>
</evidence>
<evidence type="ECO:0000256" key="19">
    <source>
        <dbReference type="PIRNR" id="PIRNR016570"/>
    </source>
</evidence>
<dbReference type="Gene3D" id="1.10.1600.10">
    <property type="match status" value="1"/>
</dbReference>
<keyword evidence="11 19" id="KW-0067">ATP-binding</keyword>
<evidence type="ECO:0000256" key="10">
    <source>
        <dbReference type="ARBA" id="ARBA00022806"/>
    </source>
</evidence>
<dbReference type="GO" id="GO:0006310">
    <property type="term" value="P:DNA recombination"/>
    <property type="evidence" value="ECO:0007669"/>
    <property type="project" value="UniProtKB-KW"/>
</dbReference>
<dbReference type="GO" id="GO:0005524">
    <property type="term" value="F:ATP binding"/>
    <property type="evidence" value="ECO:0007669"/>
    <property type="project" value="UniProtKB-UniRule"/>
</dbReference>
<keyword evidence="9 19" id="KW-0378">Hydrolase</keyword>
<keyword evidence="15 19" id="KW-0234">DNA repair</keyword>
<sequence length="725" mass="80252">MTEKQATVYVVDLGKTLGECHNGRKETDLEYGMRYVWDKITLTMSTDRKTDGVGIVGFRTDDTNNDLKSGGEEGYENISVLKPLGQFQMTDLDEMQEVIKPSGTDAGDAISAVVVAMEMIKEHTTLKSGKPGKYARKIVLVTDGKGFMHGEELDDIAKEISRNDIKLVVIGVDFDDAEFGFKEEDKGLVKAENEKLLRAFAEGCSDGIFGTTAEAIEALATPVVKATREYNTYTGPLTLGDPTKNPETAVSIDVARYFKTHQAKPVSARSYVEAAADEAGDEELPDADDLTSVKQTRTYKVNDPTAPGGKRDVERDDLEKGYEYGSTIVHISQADEGVTKLQAIKDFSIIGFVPNNYERYLNMGESCITIPQKTNEKARMALSSFVHALHELDSCAVARIVKKDGADPLIIILAPLIEPDLEGLIDVPLPFAEDVRSYRFAPLDKVLNSSGGLMEKHRNLPSKDLKDAMSSFVDSMDLSTAGKDEAGDPVEYMAIEDTYSPVLHRINQAIRRRAVKPDEGVTPPADVLVKWSHPPTELVDKSSSQLTKLIETADVKKVPATAKAKRNREVVKPLSGLDVDALLGREKRQKITVDNAIPEFKRALASTDSTESVTKVTREMGDAVRTLLKRSTGNSTWAQAGEYLRIMRTELIDLIEPEVYNNFIEKFKKQLQNEGFDRMFWFDVVRKNKLGLIHMGETSNTKRTEDEARQFYNLGAGELPNRGKA</sequence>
<evidence type="ECO:0000256" key="8">
    <source>
        <dbReference type="ARBA" id="ARBA00022763"/>
    </source>
</evidence>
<dbReference type="Pfam" id="PF02735">
    <property type="entry name" value="Ku"/>
    <property type="match status" value="1"/>
</dbReference>
<dbReference type="FunFam" id="1.10.1600.10:FF:000002">
    <property type="entry name" value="X-ray repair cross-complementing protein 5"/>
    <property type="match status" value="1"/>
</dbReference>
<comment type="catalytic activity">
    <reaction evidence="18 19">
        <text>ATP + H2O = ADP + phosphate + H(+)</text>
        <dbReference type="Rhea" id="RHEA:13065"/>
        <dbReference type="ChEBI" id="CHEBI:15377"/>
        <dbReference type="ChEBI" id="CHEBI:15378"/>
        <dbReference type="ChEBI" id="CHEBI:30616"/>
        <dbReference type="ChEBI" id="CHEBI:43474"/>
        <dbReference type="ChEBI" id="CHEBI:456216"/>
        <dbReference type="EC" id="3.6.4.12"/>
    </reaction>
</comment>
<dbReference type="Gene3D" id="3.40.50.410">
    <property type="entry name" value="von Willebrand factor, type A domain"/>
    <property type="match status" value="1"/>
</dbReference>
<dbReference type="PROSITE" id="PS50234">
    <property type="entry name" value="VWFA"/>
    <property type="match status" value="1"/>
</dbReference>
<evidence type="ECO:0000256" key="14">
    <source>
        <dbReference type="ARBA" id="ARBA00023172"/>
    </source>
</evidence>
<evidence type="ECO:0000256" key="11">
    <source>
        <dbReference type="ARBA" id="ARBA00022840"/>
    </source>
</evidence>
<dbReference type="InterPro" id="IPR005161">
    <property type="entry name" value="Ku_N"/>
</dbReference>
<dbReference type="Gene3D" id="1.25.40.240">
    <property type="entry name" value="Ku, C-terminal domain"/>
    <property type="match status" value="1"/>
</dbReference>
<evidence type="ECO:0000313" key="22">
    <source>
        <dbReference type="Proteomes" id="UP000624404"/>
    </source>
</evidence>
<dbReference type="EC" id="3.6.4.12" evidence="4 19"/>
<dbReference type="PIRSF" id="PIRSF016570">
    <property type="entry name" value="Ku80"/>
    <property type="match status" value="1"/>
</dbReference>
<evidence type="ECO:0000256" key="18">
    <source>
        <dbReference type="ARBA" id="ARBA00047995"/>
    </source>
</evidence>